<dbReference type="EMBL" id="JBEDUW010000003">
    <property type="protein sequence ID" value="KAK9937611.1"/>
    <property type="molecule type" value="Genomic_DNA"/>
</dbReference>
<protein>
    <recommendedName>
        <fullName evidence="6">Ubiquitin-like protease family profile domain-containing protein</fullName>
    </recommendedName>
</protein>
<comment type="similarity">
    <text evidence="1">Belongs to the peptidase C48 family.</text>
</comment>
<keyword evidence="4" id="KW-0175">Coiled coil</keyword>
<dbReference type="PANTHER" id="PTHR34835">
    <property type="entry name" value="OS07G0283600 PROTEIN-RELATED"/>
    <property type="match status" value="1"/>
</dbReference>
<dbReference type="Gene3D" id="3.40.395.10">
    <property type="entry name" value="Adenoviral Proteinase, Chain A"/>
    <property type="match status" value="1"/>
</dbReference>
<keyword evidence="2" id="KW-0645">Protease</keyword>
<feature type="region of interest" description="Disordered" evidence="5">
    <location>
        <begin position="498"/>
        <end position="521"/>
    </location>
</feature>
<evidence type="ECO:0000313" key="8">
    <source>
        <dbReference type="Proteomes" id="UP001457282"/>
    </source>
</evidence>
<dbReference type="PROSITE" id="PS50600">
    <property type="entry name" value="ULP_PROTEASE"/>
    <property type="match status" value="1"/>
</dbReference>
<dbReference type="GO" id="GO:0008234">
    <property type="term" value="F:cysteine-type peptidase activity"/>
    <property type="evidence" value="ECO:0007669"/>
    <property type="project" value="InterPro"/>
</dbReference>
<keyword evidence="3" id="KW-0378">Hydrolase</keyword>
<keyword evidence="8" id="KW-1185">Reference proteome</keyword>
<name>A0AAW1XMI4_RUBAR</name>
<organism evidence="7 8">
    <name type="scientific">Rubus argutus</name>
    <name type="common">Southern blackberry</name>
    <dbReference type="NCBI Taxonomy" id="59490"/>
    <lineage>
        <taxon>Eukaryota</taxon>
        <taxon>Viridiplantae</taxon>
        <taxon>Streptophyta</taxon>
        <taxon>Embryophyta</taxon>
        <taxon>Tracheophyta</taxon>
        <taxon>Spermatophyta</taxon>
        <taxon>Magnoliopsida</taxon>
        <taxon>eudicotyledons</taxon>
        <taxon>Gunneridae</taxon>
        <taxon>Pentapetalae</taxon>
        <taxon>rosids</taxon>
        <taxon>fabids</taxon>
        <taxon>Rosales</taxon>
        <taxon>Rosaceae</taxon>
        <taxon>Rosoideae</taxon>
        <taxon>Rosoideae incertae sedis</taxon>
        <taxon>Rubus</taxon>
    </lineage>
</organism>
<comment type="caution">
    <text evidence="7">The sequence shown here is derived from an EMBL/GenBank/DDBJ whole genome shotgun (WGS) entry which is preliminary data.</text>
</comment>
<accession>A0AAW1XMI4</accession>
<sequence length="851" mass="94331">MRKRYVDLQSNNDNAICFLRSQVASKKMRTSEAVDTSKNTTKAVGDQSKTNISVPYEEQLMVRSADGVIRVTRVKSPKEFIDTVGMLPPNKVIAICGMGFGSIQLIGCPILAPNVLQLMVEGMDTTNEKIRIHGKEFSVTASDFGRIMGLKDGGNEVDLNGDLGQDLIQAVLRKLAGQDGELSLTALKRLILDRADADGMFKVAYAMFAFAALLCPGGNNEVDKSLILALMDYNAISEKNWATYCFRKLFSSVQMFKSKGSMAITGCMIFLQLFYFETVGNSLSLVDRTITPLFGWGVDQVKRLLFWVDYRGGIIDSNVNVWPGRKESPQRFAKLSSDGKLEPHNIVRLEQELRNSKAELEIVKAKLSVLEQTVAIMEPSVAELKTAVALIQRASPGFHGHPLDTIVVEATKRVTNEKNNNEGGKKAVKNSVEPAGKCGPLVSGSGQHACDGTTGSGDYSLKMTGYRNKDEAFPDELKIKPTTGDKVVKGQLSDTSQLSVSPTVQPKITSRSNKQKLSTRSTAIPRKISRALLKARATRVAKNFKRDHAKNSKKMESFKIAAGPFLVNFGTPANDIALLKFIFIQSDAEELKISRLKNAVLARVDNTHVTREDLSSLGPQNLVDSHVINMFAAYLSSLSWTDWFFPTYFGDRANNYEEATGYTGWVAQTRSCCGLNSLATRINDCRRIFIPMREPSEIGHWYLLVVHVKEKKAEIVDSAPDNRRDSDRLFAARLALNMLDSVFMTEVMTLMDDRVLFGAFDFVPTKVSQLQPNSYDCGVFVIRNMERLGDNWAANYVSEDHRIRLIVECVRNPLNMVEGLQEIIEEVLAPRATNDGLAPTSVVKTIPHAFE</sequence>
<feature type="coiled-coil region" evidence="4">
    <location>
        <begin position="346"/>
        <end position="373"/>
    </location>
</feature>
<dbReference type="InterPro" id="IPR003653">
    <property type="entry name" value="Peptidase_C48_C"/>
</dbReference>
<evidence type="ECO:0000313" key="7">
    <source>
        <dbReference type="EMBL" id="KAK9937611.1"/>
    </source>
</evidence>
<feature type="domain" description="Ubiquitin-like protease family profile" evidence="6">
    <location>
        <begin position="607"/>
        <end position="788"/>
    </location>
</feature>
<proteinExistence type="inferred from homology"/>
<dbReference type="SUPFAM" id="SSF54001">
    <property type="entry name" value="Cysteine proteinases"/>
    <property type="match status" value="1"/>
</dbReference>
<evidence type="ECO:0000256" key="2">
    <source>
        <dbReference type="ARBA" id="ARBA00022670"/>
    </source>
</evidence>
<dbReference type="AlphaFoldDB" id="A0AAW1XMI4"/>
<dbReference type="InterPro" id="IPR038765">
    <property type="entry name" value="Papain-like_cys_pep_sf"/>
</dbReference>
<gene>
    <name evidence="7" type="ORF">M0R45_014389</name>
</gene>
<dbReference type="PANTHER" id="PTHR34835:SF34">
    <property type="entry name" value="OS08G0555500 PROTEIN"/>
    <property type="match status" value="1"/>
</dbReference>
<dbReference type="GO" id="GO:0006508">
    <property type="term" value="P:proteolysis"/>
    <property type="evidence" value="ECO:0007669"/>
    <property type="project" value="UniProtKB-KW"/>
</dbReference>
<dbReference type="Pfam" id="PF02902">
    <property type="entry name" value="Peptidase_C48"/>
    <property type="match status" value="1"/>
</dbReference>
<reference evidence="7 8" key="1">
    <citation type="journal article" date="2023" name="G3 (Bethesda)">
        <title>A chromosome-length genome assembly and annotation of blackberry (Rubus argutus, cv. 'Hillquist').</title>
        <authorList>
            <person name="Bruna T."/>
            <person name="Aryal R."/>
            <person name="Dudchenko O."/>
            <person name="Sargent D.J."/>
            <person name="Mead D."/>
            <person name="Buti M."/>
            <person name="Cavallini A."/>
            <person name="Hytonen T."/>
            <person name="Andres J."/>
            <person name="Pham M."/>
            <person name="Weisz D."/>
            <person name="Mascagni F."/>
            <person name="Usai G."/>
            <person name="Natali L."/>
            <person name="Bassil N."/>
            <person name="Fernandez G.E."/>
            <person name="Lomsadze A."/>
            <person name="Armour M."/>
            <person name="Olukolu B."/>
            <person name="Poorten T."/>
            <person name="Britton C."/>
            <person name="Davik J."/>
            <person name="Ashrafi H."/>
            <person name="Aiden E.L."/>
            <person name="Borodovsky M."/>
            <person name="Worthington M."/>
        </authorList>
    </citation>
    <scope>NUCLEOTIDE SEQUENCE [LARGE SCALE GENOMIC DNA]</scope>
    <source>
        <strain evidence="7">PI 553951</strain>
    </source>
</reference>
<dbReference type="Proteomes" id="UP001457282">
    <property type="component" value="Unassembled WGS sequence"/>
</dbReference>
<evidence type="ECO:0000256" key="5">
    <source>
        <dbReference type="SAM" id="MobiDB-lite"/>
    </source>
</evidence>
<evidence type="ECO:0000256" key="3">
    <source>
        <dbReference type="ARBA" id="ARBA00022801"/>
    </source>
</evidence>
<evidence type="ECO:0000256" key="1">
    <source>
        <dbReference type="ARBA" id="ARBA00005234"/>
    </source>
</evidence>
<evidence type="ECO:0000256" key="4">
    <source>
        <dbReference type="SAM" id="Coils"/>
    </source>
</evidence>
<evidence type="ECO:0000259" key="6">
    <source>
        <dbReference type="PROSITE" id="PS50600"/>
    </source>
</evidence>